<evidence type="ECO:0000256" key="1">
    <source>
        <dbReference type="ARBA" id="ARBA00004173"/>
    </source>
</evidence>
<proteinExistence type="inferred from homology"/>
<keyword evidence="3" id="KW-0809">Transit peptide</keyword>
<protein>
    <submittedName>
        <fullName evidence="6">ATP11-domain-containing protein</fullName>
    </submittedName>
</protein>
<evidence type="ECO:0000256" key="2">
    <source>
        <dbReference type="ARBA" id="ARBA00009116"/>
    </source>
</evidence>
<name>A0A0H2S0T2_9AGAM</name>
<evidence type="ECO:0000313" key="7">
    <source>
        <dbReference type="Proteomes" id="UP000053477"/>
    </source>
</evidence>
<sequence>MSVRQFLQPAQQIYRVSCINAPFRRTFNTSSIRLNIQQKYTEKLTKVAQEKGVSVDELRSEIRKTKAKPEPIPEAKKFASNLKKDSKPASGGAAPSLENVRRDNSPVKPLAELLNLQKILSSPHTPEQISALWNLYHAAKSKSGRGYLSASIPLEKYTPMEAKGKRFPNFILPLRRSSSGEASDDQDAFEFYFLQWTFHPPPMLPKPTILDPTPSHPQPPSQIPISTVLLTPLLEYKTRQTFATPHLVLTHYTDLAKSHKLVLFRGELTPTPSGGGNFWLSQEDAQLLALGVQRFYLTEVDGNEKGAQGRKERAEILKNFNENPEQFRWEDLLKHVDPTTP</sequence>
<evidence type="ECO:0000313" key="6">
    <source>
        <dbReference type="EMBL" id="KLO17609.1"/>
    </source>
</evidence>
<dbReference type="GO" id="GO:0005739">
    <property type="term" value="C:mitochondrion"/>
    <property type="evidence" value="ECO:0007669"/>
    <property type="project" value="UniProtKB-SubCell"/>
</dbReference>
<reference evidence="6 7" key="1">
    <citation type="submission" date="2015-04" db="EMBL/GenBank/DDBJ databases">
        <title>Complete genome sequence of Schizopora paradoxa KUC8140, a cosmopolitan wood degrader in East Asia.</title>
        <authorList>
            <consortium name="DOE Joint Genome Institute"/>
            <person name="Min B."/>
            <person name="Park H."/>
            <person name="Jang Y."/>
            <person name="Kim J.-J."/>
            <person name="Kim K.H."/>
            <person name="Pangilinan J."/>
            <person name="Lipzen A."/>
            <person name="Riley R."/>
            <person name="Grigoriev I.V."/>
            <person name="Spatafora J.W."/>
            <person name="Choi I.-G."/>
        </authorList>
    </citation>
    <scope>NUCLEOTIDE SEQUENCE [LARGE SCALE GENOMIC DNA]</scope>
    <source>
        <strain evidence="6 7">KUC8140</strain>
    </source>
</reference>
<dbReference type="PANTHER" id="PTHR13126:SF0">
    <property type="entry name" value="ATP SYNTHASE MITOCHONDRIAL F1 COMPLEX ASSEMBLY FACTOR 1"/>
    <property type="match status" value="1"/>
</dbReference>
<dbReference type="InterPro" id="IPR010591">
    <property type="entry name" value="ATP11"/>
</dbReference>
<dbReference type="FunCoup" id="A0A0H2S0T2">
    <property type="interactions" value="230"/>
</dbReference>
<dbReference type="InParanoid" id="A0A0H2S0T2"/>
<dbReference type="STRING" id="27342.A0A0H2S0T2"/>
<dbReference type="Pfam" id="PF06644">
    <property type="entry name" value="ATP11"/>
    <property type="match status" value="1"/>
</dbReference>
<comment type="similarity">
    <text evidence="2">Belongs to the ATP11 family.</text>
</comment>
<keyword evidence="4" id="KW-0496">Mitochondrion</keyword>
<accession>A0A0H2S0T2</accession>
<comment type="subcellular location">
    <subcellularLocation>
        <location evidence="1">Mitochondrion</location>
    </subcellularLocation>
</comment>
<dbReference type="Proteomes" id="UP000053477">
    <property type="component" value="Unassembled WGS sequence"/>
</dbReference>
<dbReference type="AlphaFoldDB" id="A0A0H2S0T2"/>
<evidence type="ECO:0000256" key="4">
    <source>
        <dbReference type="ARBA" id="ARBA00023128"/>
    </source>
</evidence>
<gene>
    <name evidence="6" type="ORF">SCHPADRAFT_867969</name>
</gene>
<evidence type="ECO:0000256" key="5">
    <source>
        <dbReference type="SAM" id="MobiDB-lite"/>
    </source>
</evidence>
<evidence type="ECO:0000256" key="3">
    <source>
        <dbReference type="ARBA" id="ARBA00022946"/>
    </source>
</evidence>
<dbReference type="OrthoDB" id="16535at2759"/>
<organism evidence="6 7">
    <name type="scientific">Schizopora paradoxa</name>
    <dbReference type="NCBI Taxonomy" id="27342"/>
    <lineage>
        <taxon>Eukaryota</taxon>
        <taxon>Fungi</taxon>
        <taxon>Dikarya</taxon>
        <taxon>Basidiomycota</taxon>
        <taxon>Agaricomycotina</taxon>
        <taxon>Agaricomycetes</taxon>
        <taxon>Hymenochaetales</taxon>
        <taxon>Schizoporaceae</taxon>
        <taxon>Schizopora</taxon>
    </lineage>
</organism>
<dbReference type="PANTHER" id="PTHR13126">
    <property type="entry name" value="CHAPERONE ATP11"/>
    <property type="match status" value="1"/>
</dbReference>
<dbReference type="EMBL" id="KQ085903">
    <property type="protein sequence ID" value="KLO17609.1"/>
    <property type="molecule type" value="Genomic_DNA"/>
</dbReference>
<feature type="region of interest" description="Disordered" evidence="5">
    <location>
        <begin position="79"/>
        <end position="104"/>
    </location>
</feature>
<dbReference type="GO" id="GO:0033615">
    <property type="term" value="P:mitochondrial proton-transporting ATP synthase complex assembly"/>
    <property type="evidence" value="ECO:0007669"/>
    <property type="project" value="TreeGrafter"/>
</dbReference>
<keyword evidence="7" id="KW-1185">Reference proteome</keyword>